<comment type="caution">
    <text evidence="1">The sequence shown here is derived from an EMBL/GenBank/DDBJ whole genome shotgun (WGS) entry which is preliminary data.</text>
</comment>
<reference evidence="1 2" key="1">
    <citation type="submission" date="2021-06" db="EMBL/GenBank/DDBJ databases">
        <authorList>
            <person name="Palmer J.M."/>
        </authorList>
    </citation>
    <scope>NUCLEOTIDE SEQUENCE [LARGE SCALE GENOMIC DNA]</scope>
    <source>
        <strain evidence="1 2">MEX-2019</strain>
        <tissue evidence="1">Muscle</tissue>
    </source>
</reference>
<name>A0AAV9QS65_9TELE</name>
<protein>
    <submittedName>
        <fullName evidence="1">Uncharacterized protein</fullName>
    </submittedName>
</protein>
<keyword evidence="2" id="KW-1185">Reference proteome</keyword>
<dbReference type="EMBL" id="JAHHUM010002936">
    <property type="protein sequence ID" value="KAK5599481.1"/>
    <property type="molecule type" value="Genomic_DNA"/>
</dbReference>
<evidence type="ECO:0000313" key="1">
    <source>
        <dbReference type="EMBL" id="KAK5599481.1"/>
    </source>
</evidence>
<gene>
    <name evidence="1" type="ORF">CRENBAI_020793</name>
</gene>
<sequence length="119" mass="12650">MDRTIAQPHTATSFTLYNLPVVSSQDARLILALDAELLSKEAKEAVGVYLGLTEDEQGPSHSAPSRGSGLSLSLLLTHPQPVWPQADTQTAAGNQPGRGHRSGCFFRAVSCHPGWTSAL</sequence>
<proteinExistence type="predicted"/>
<dbReference type="Proteomes" id="UP001311232">
    <property type="component" value="Unassembled WGS sequence"/>
</dbReference>
<organism evidence="1 2">
    <name type="scientific">Crenichthys baileyi</name>
    <name type="common">White River springfish</name>
    <dbReference type="NCBI Taxonomy" id="28760"/>
    <lineage>
        <taxon>Eukaryota</taxon>
        <taxon>Metazoa</taxon>
        <taxon>Chordata</taxon>
        <taxon>Craniata</taxon>
        <taxon>Vertebrata</taxon>
        <taxon>Euteleostomi</taxon>
        <taxon>Actinopterygii</taxon>
        <taxon>Neopterygii</taxon>
        <taxon>Teleostei</taxon>
        <taxon>Neoteleostei</taxon>
        <taxon>Acanthomorphata</taxon>
        <taxon>Ovalentaria</taxon>
        <taxon>Atherinomorphae</taxon>
        <taxon>Cyprinodontiformes</taxon>
        <taxon>Goodeidae</taxon>
        <taxon>Crenichthys</taxon>
    </lineage>
</organism>
<dbReference type="AlphaFoldDB" id="A0AAV9QS65"/>
<accession>A0AAV9QS65</accession>
<evidence type="ECO:0000313" key="2">
    <source>
        <dbReference type="Proteomes" id="UP001311232"/>
    </source>
</evidence>